<feature type="domain" description="EB1 C-terminal" evidence="15">
    <location>
        <begin position="547"/>
        <end position="617"/>
    </location>
</feature>
<dbReference type="Pfam" id="PF00307">
    <property type="entry name" value="CH"/>
    <property type="match status" value="1"/>
</dbReference>
<dbReference type="GO" id="GO:0005874">
    <property type="term" value="C:microtubule"/>
    <property type="evidence" value="ECO:0007669"/>
    <property type="project" value="UniProtKB-KW"/>
</dbReference>
<dbReference type="Gene3D" id="1.10.418.10">
    <property type="entry name" value="Calponin-like domain"/>
    <property type="match status" value="1"/>
</dbReference>
<feature type="non-terminal residue" evidence="16">
    <location>
        <position position="623"/>
    </location>
</feature>
<keyword evidence="10" id="KW-0067">ATP-binding</keyword>
<dbReference type="FunFam" id="1.20.5.1430:FF:000001">
    <property type="entry name" value="microtubule-associated protein RP/EB family member 1"/>
    <property type="match status" value="1"/>
</dbReference>
<gene>
    <name evidence="16" type="ORF">MSPICULIGERA_LOCUS20150</name>
</gene>
<dbReference type="GO" id="GO:0004672">
    <property type="term" value="F:protein kinase activity"/>
    <property type="evidence" value="ECO:0007669"/>
    <property type="project" value="InterPro"/>
</dbReference>
<dbReference type="SUPFAM" id="SSF56112">
    <property type="entry name" value="Protein kinase-like (PK-like)"/>
    <property type="match status" value="1"/>
</dbReference>
<keyword evidence="4" id="KW-0132">Cell division</keyword>
<dbReference type="Pfam" id="PF00069">
    <property type="entry name" value="Pkinase"/>
    <property type="match status" value="2"/>
</dbReference>
<dbReference type="GO" id="GO:0008017">
    <property type="term" value="F:microtubule binding"/>
    <property type="evidence" value="ECO:0007669"/>
    <property type="project" value="InterPro"/>
</dbReference>
<dbReference type="InterPro" id="IPR011009">
    <property type="entry name" value="Kinase-like_dom_sf"/>
</dbReference>
<comment type="similarity">
    <text evidence="2">Belongs to the MAPRE family.</text>
</comment>
<keyword evidence="10" id="KW-0547">Nucleotide-binding</keyword>
<feature type="domain" description="Calponin-homology (CH)" evidence="14">
    <location>
        <begin position="337"/>
        <end position="439"/>
    </location>
</feature>
<evidence type="ECO:0000256" key="8">
    <source>
        <dbReference type="ARBA" id="ARBA00023306"/>
    </source>
</evidence>
<dbReference type="PROSITE" id="PS00107">
    <property type="entry name" value="PROTEIN_KINASE_ATP"/>
    <property type="match status" value="1"/>
</dbReference>
<feature type="region of interest" description="Disordered" evidence="12">
    <location>
        <begin position="449"/>
        <end position="538"/>
    </location>
</feature>
<keyword evidence="7" id="KW-0206">Cytoskeleton</keyword>
<evidence type="ECO:0000259" key="15">
    <source>
        <dbReference type="PROSITE" id="PS51230"/>
    </source>
</evidence>
<name>A0AA36D6H6_9BILA</name>
<evidence type="ECO:0000256" key="2">
    <source>
        <dbReference type="ARBA" id="ARBA00010729"/>
    </source>
</evidence>
<organism evidence="16 17">
    <name type="scientific">Mesorhabditis spiculigera</name>
    <dbReference type="NCBI Taxonomy" id="96644"/>
    <lineage>
        <taxon>Eukaryota</taxon>
        <taxon>Metazoa</taxon>
        <taxon>Ecdysozoa</taxon>
        <taxon>Nematoda</taxon>
        <taxon>Chromadorea</taxon>
        <taxon>Rhabditida</taxon>
        <taxon>Rhabditina</taxon>
        <taxon>Rhabditomorpha</taxon>
        <taxon>Rhabditoidea</taxon>
        <taxon>Rhabditidae</taxon>
        <taxon>Mesorhabditinae</taxon>
        <taxon>Mesorhabditis</taxon>
    </lineage>
</organism>
<keyword evidence="17" id="KW-1185">Reference proteome</keyword>
<keyword evidence="8" id="KW-0131">Cell cycle</keyword>
<feature type="coiled-coil region" evidence="11">
    <location>
        <begin position="541"/>
        <end position="575"/>
    </location>
</feature>
<feature type="binding site" evidence="10">
    <location>
        <position position="103"/>
    </location>
    <ligand>
        <name>ATP</name>
        <dbReference type="ChEBI" id="CHEBI:30616"/>
    </ligand>
</feature>
<dbReference type="EMBL" id="CATQJA010002664">
    <property type="protein sequence ID" value="CAJ0582007.1"/>
    <property type="molecule type" value="Genomic_DNA"/>
</dbReference>
<dbReference type="Gene3D" id="1.20.5.1430">
    <property type="match status" value="1"/>
</dbReference>
<evidence type="ECO:0000313" key="17">
    <source>
        <dbReference type="Proteomes" id="UP001177023"/>
    </source>
</evidence>
<comment type="subcellular location">
    <subcellularLocation>
        <location evidence="1">Cytoplasm</location>
        <location evidence="1">Cytoskeleton</location>
    </subcellularLocation>
</comment>
<evidence type="ECO:0000256" key="4">
    <source>
        <dbReference type="ARBA" id="ARBA00022618"/>
    </source>
</evidence>
<evidence type="ECO:0000313" key="16">
    <source>
        <dbReference type="EMBL" id="CAJ0582007.1"/>
    </source>
</evidence>
<dbReference type="FunFam" id="1.10.418.10:FF:000072">
    <property type="entry name" value="microtubule-associated protein RP/EB family member 2 isoform X2"/>
    <property type="match status" value="1"/>
</dbReference>
<comment type="caution">
    <text evidence="16">The sequence shown here is derived from an EMBL/GenBank/DDBJ whole genome shotgun (WGS) entry which is preliminary data.</text>
</comment>
<feature type="compositionally biased region" description="Polar residues" evidence="12">
    <location>
        <begin position="524"/>
        <end position="536"/>
    </location>
</feature>
<sequence length="623" mass="70202">MAPGQAFTPGPVGKTLFIGSSNDELLPHSLPDNLQRELEQLLKDNRPIFQPLEECHEVVEEVWREKAPKQLYGYLFGAVIGEGSYAKVKEVVHEKTLQRAAIKIFKERKLRKIPNGYENVLSEKQILSRLDHPNCIRMFQFFRIEEKEKLYMVLEYCVASLHEKDDICCIAQGTPKFQPPEVISGQNDFFHGFGVDVWSAGVTLYNLVTGIYPFEGEVIMRLFENIIEQPLTIPDIKLSSEVATLLEGLLAKDPLSRLTIANIYKQDWMLLDFRLPKFAWKNLTTAPFLTARKSMSVYPAIRKLCNRSEPGHATSSEMAHPAYNVVNVYATSSTTDNLSRHEMLMWVNECLQAQFTKLEQMHTGAGYCQFTDFLFPQTIPLKKVKWNSHLELDWLANWKIVQNAWKSLGIDKIVPVEKLIKGKFQDNFEFLQWFKKFFDANYDGHSYSPLEARSGEPLPVDGKPGAASKMPTRTIGNVSAPRPQPPKSGSNTQLAAAGVKKTAPAVTQPRPAMAAPAPARPLAQKSNMSNQNNNGASGKDIAKLEADMKNIKIALDDSQRQLTESDAVVASLEKERDFYFSKLRQIEILCQDNEAIGNVEVARVLDILYETEDGFSAPEDAED</sequence>
<dbReference type="GO" id="GO:0051301">
    <property type="term" value="P:cell division"/>
    <property type="evidence" value="ECO:0007669"/>
    <property type="project" value="UniProtKB-KW"/>
</dbReference>
<dbReference type="Gene3D" id="3.30.200.20">
    <property type="entry name" value="Phosphorylase Kinase, domain 1"/>
    <property type="match status" value="1"/>
</dbReference>
<evidence type="ECO:0000256" key="1">
    <source>
        <dbReference type="ARBA" id="ARBA00004245"/>
    </source>
</evidence>
<accession>A0AA36D6H6</accession>
<dbReference type="InterPro" id="IPR036872">
    <property type="entry name" value="CH_dom_sf"/>
</dbReference>
<dbReference type="InterPro" id="IPR017441">
    <property type="entry name" value="Protein_kinase_ATP_BS"/>
</dbReference>
<feature type="compositionally biased region" description="Low complexity" evidence="12">
    <location>
        <begin position="509"/>
        <end position="521"/>
    </location>
</feature>
<dbReference type="SUPFAM" id="SSF140612">
    <property type="entry name" value="EB1 dimerisation domain-like"/>
    <property type="match status" value="1"/>
</dbReference>
<evidence type="ECO:0000256" key="12">
    <source>
        <dbReference type="SAM" id="MobiDB-lite"/>
    </source>
</evidence>
<dbReference type="Pfam" id="PF03271">
    <property type="entry name" value="EB1"/>
    <property type="match status" value="1"/>
</dbReference>
<dbReference type="InterPro" id="IPR027328">
    <property type="entry name" value="MAPRE"/>
</dbReference>
<dbReference type="PROSITE" id="PS51230">
    <property type="entry name" value="EB1_C"/>
    <property type="match status" value="1"/>
</dbReference>
<evidence type="ECO:0000259" key="14">
    <source>
        <dbReference type="PROSITE" id="PS50021"/>
    </source>
</evidence>
<evidence type="ECO:0000256" key="7">
    <source>
        <dbReference type="ARBA" id="ARBA00023212"/>
    </source>
</evidence>
<dbReference type="AlphaFoldDB" id="A0AA36D6H6"/>
<dbReference type="PROSITE" id="PS50011">
    <property type="entry name" value="PROTEIN_KINASE_DOM"/>
    <property type="match status" value="1"/>
</dbReference>
<evidence type="ECO:0000256" key="5">
    <source>
        <dbReference type="ARBA" id="ARBA00022701"/>
    </source>
</evidence>
<keyword evidence="5 9" id="KW-0493">Microtubule</keyword>
<dbReference type="Gene3D" id="1.10.510.10">
    <property type="entry name" value="Transferase(Phosphotransferase) domain 1"/>
    <property type="match status" value="1"/>
</dbReference>
<evidence type="ECO:0000256" key="11">
    <source>
        <dbReference type="SAM" id="Coils"/>
    </source>
</evidence>
<evidence type="ECO:0000256" key="9">
    <source>
        <dbReference type="PROSITE-ProRule" id="PRU00576"/>
    </source>
</evidence>
<dbReference type="Proteomes" id="UP001177023">
    <property type="component" value="Unassembled WGS sequence"/>
</dbReference>
<feature type="domain" description="Protein kinase" evidence="13">
    <location>
        <begin position="1"/>
        <end position="269"/>
    </location>
</feature>
<reference evidence="16" key="1">
    <citation type="submission" date="2023-06" db="EMBL/GenBank/DDBJ databases">
        <authorList>
            <person name="Delattre M."/>
        </authorList>
    </citation>
    <scope>NUCLEOTIDE SEQUENCE</scope>
    <source>
        <strain evidence="16">AF72</strain>
    </source>
</reference>
<dbReference type="InterPro" id="IPR004953">
    <property type="entry name" value="EB1_C"/>
</dbReference>
<evidence type="ECO:0000256" key="10">
    <source>
        <dbReference type="PROSITE-ProRule" id="PRU10141"/>
    </source>
</evidence>
<dbReference type="SUPFAM" id="SSF47576">
    <property type="entry name" value="Calponin-homology domain, CH-domain"/>
    <property type="match status" value="1"/>
</dbReference>
<keyword evidence="11" id="KW-0175">Coiled coil</keyword>
<dbReference type="InterPro" id="IPR036133">
    <property type="entry name" value="EB1_C_sf"/>
</dbReference>
<evidence type="ECO:0000256" key="3">
    <source>
        <dbReference type="ARBA" id="ARBA00022490"/>
    </source>
</evidence>
<proteinExistence type="inferred from homology"/>
<dbReference type="PROSITE" id="PS50021">
    <property type="entry name" value="CH"/>
    <property type="match status" value="1"/>
</dbReference>
<protein>
    <submittedName>
        <fullName evidence="16">Uncharacterized protein</fullName>
    </submittedName>
</protein>
<dbReference type="InterPro" id="IPR000719">
    <property type="entry name" value="Prot_kinase_dom"/>
</dbReference>
<keyword evidence="3" id="KW-0963">Cytoplasm</keyword>
<dbReference type="GO" id="GO:0005524">
    <property type="term" value="F:ATP binding"/>
    <property type="evidence" value="ECO:0007669"/>
    <property type="project" value="UniProtKB-UniRule"/>
</dbReference>
<keyword evidence="6" id="KW-0498">Mitosis</keyword>
<dbReference type="PANTHER" id="PTHR10623">
    <property type="entry name" value="MICROTUBULE-ASSOCIATED PROTEIN RP/EB FAMILY MEMBER"/>
    <property type="match status" value="1"/>
</dbReference>
<dbReference type="InterPro" id="IPR001715">
    <property type="entry name" value="CH_dom"/>
</dbReference>
<evidence type="ECO:0000256" key="6">
    <source>
        <dbReference type="ARBA" id="ARBA00022776"/>
    </source>
</evidence>
<evidence type="ECO:0000259" key="13">
    <source>
        <dbReference type="PROSITE" id="PS50011"/>
    </source>
</evidence>